<gene>
    <name evidence="1" type="ORF">FZEAL_319</name>
</gene>
<proteinExistence type="predicted"/>
<keyword evidence="2" id="KW-1185">Reference proteome</keyword>
<reference evidence="1" key="1">
    <citation type="journal article" date="2020" name="BMC Genomics">
        <title>Correction to: Identification and distribution of gene clusters required for synthesis of sphingolipid metabolism inhibitors in diverse species of the filamentous fungus Fusarium.</title>
        <authorList>
            <person name="Kim H.S."/>
            <person name="Lohmar J.M."/>
            <person name="Busman M."/>
            <person name="Brown D.W."/>
            <person name="Naumann T.A."/>
            <person name="Divon H.H."/>
            <person name="Lysoe E."/>
            <person name="Uhlig S."/>
            <person name="Proctor R.H."/>
        </authorList>
    </citation>
    <scope>NUCLEOTIDE SEQUENCE</scope>
    <source>
        <strain evidence="1">NRRL 22465</strain>
    </source>
</reference>
<reference evidence="1" key="2">
    <citation type="submission" date="2020-05" db="EMBL/GenBank/DDBJ databases">
        <authorList>
            <person name="Kim H.-S."/>
            <person name="Proctor R.H."/>
            <person name="Brown D.W."/>
        </authorList>
    </citation>
    <scope>NUCLEOTIDE SEQUENCE</scope>
    <source>
        <strain evidence="1">NRRL 22465</strain>
    </source>
</reference>
<evidence type="ECO:0000313" key="2">
    <source>
        <dbReference type="Proteomes" id="UP000635477"/>
    </source>
</evidence>
<dbReference type="Proteomes" id="UP000635477">
    <property type="component" value="Unassembled WGS sequence"/>
</dbReference>
<accession>A0A8H4UUW3</accession>
<evidence type="ECO:0000313" key="1">
    <source>
        <dbReference type="EMBL" id="KAF4984510.1"/>
    </source>
</evidence>
<sequence>MSWQFGAGGNQQADDNYNPCCMLAPVFAVALAGTTSGLEGSRIESLACLNFIKKSGSSHSLQGFPQSSVANNMALVKDFPNGDLELETGREASTAEGSLTQNHSIVPDALQALDWDGPDDPENPTNWPIWKKIVVG</sequence>
<dbReference type="AlphaFoldDB" id="A0A8H4UUW3"/>
<comment type="caution">
    <text evidence="1">The sequence shown here is derived from an EMBL/GenBank/DDBJ whole genome shotgun (WGS) entry which is preliminary data.</text>
</comment>
<protein>
    <submittedName>
        <fullName evidence="1">Uncharacterized protein</fullName>
    </submittedName>
</protein>
<name>A0A8H4UUW3_9HYPO</name>
<dbReference type="OrthoDB" id="3357846at2759"/>
<organism evidence="1 2">
    <name type="scientific">Fusarium zealandicum</name>
    <dbReference type="NCBI Taxonomy" id="1053134"/>
    <lineage>
        <taxon>Eukaryota</taxon>
        <taxon>Fungi</taxon>
        <taxon>Dikarya</taxon>
        <taxon>Ascomycota</taxon>
        <taxon>Pezizomycotina</taxon>
        <taxon>Sordariomycetes</taxon>
        <taxon>Hypocreomycetidae</taxon>
        <taxon>Hypocreales</taxon>
        <taxon>Nectriaceae</taxon>
        <taxon>Fusarium</taxon>
        <taxon>Fusarium staphyleae species complex</taxon>
    </lineage>
</organism>
<dbReference type="EMBL" id="JABEYC010000017">
    <property type="protein sequence ID" value="KAF4984510.1"/>
    <property type="molecule type" value="Genomic_DNA"/>
</dbReference>